<evidence type="ECO:0000313" key="1">
    <source>
        <dbReference type="EMBL" id="RED65700.1"/>
    </source>
</evidence>
<proteinExistence type="predicted"/>
<dbReference type="AlphaFoldDB" id="A0A3D9IV97"/>
<sequence length="130" mass="13359">MTALDMQPLQARFASQDQAEAAMRKLAALRSDRFRLERAGAGTAGEAFASVEMQQPSQDAAIDGLAASVMEAGSAIQASAGVMASTDVTAWGVTPQSSGLVAEFTLSANVPDSATEQARTVIQQAGGELI</sequence>
<comment type="caution">
    <text evidence="1">The sequence shown here is derived from an EMBL/GenBank/DDBJ whole genome shotgun (WGS) entry which is preliminary data.</text>
</comment>
<gene>
    <name evidence="1" type="ORF">DFP95_101189</name>
</gene>
<dbReference type="EMBL" id="QRDY01000001">
    <property type="protein sequence ID" value="RED65700.1"/>
    <property type="molecule type" value="Genomic_DNA"/>
</dbReference>
<dbReference type="Proteomes" id="UP000256869">
    <property type="component" value="Unassembled WGS sequence"/>
</dbReference>
<reference evidence="1 2" key="1">
    <citation type="submission" date="2018-07" db="EMBL/GenBank/DDBJ databases">
        <title>Genomic Encyclopedia of Type Strains, Phase III (KMG-III): the genomes of soil and plant-associated and newly described type strains.</title>
        <authorList>
            <person name="Whitman W."/>
        </authorList>
    </citation>
    <scope>NUCLEOTIDE SEQUENCE [LARGE SCALE GENOMIC DNA]</scope>
    <source>
        <strain evidence="1 2">CECT 8236</strain>
    </source>
</reference>
<accession>A0A3D9IV97</accession>
<evidence type="ECO:0000313" key="2">
    <source>
        <dbReference type="Proteomes" id="UP000256869"/>
    </source>
</evidence>
<protein>
    <submittedName>
        <fullName evidence="1">Uncharacterized protein</fullName>
    </submittedName>
</protein>
<organism evidence="1 2">
    <name type="scientific">Cohnella lupini</name>
    <dbReference type="NCBI Taxonomy" id="1294267"/>
    <lineage>
        <taxon>Bacteria</taxon>
        <taxon>Bacillati</taxon>
        <taxon>Bacillota</taxon>
        <taxon>Bacilli</taxon>
        <taxon>Bacillales</taxon>
        <taxon>Paenibacillaceae</taxon>
        <taxon>Cohnella</taxon>
    </lineage>
</organism>
<keyword evidence="2" id="KW-1185">Reference proteome</keyword>
<name>A0A3D9IV97_9BACL</name>